<evidence type="ECO:0000256" key="1">
    <source>
        <dbReference type="SAM" id="MobiDB-lite"/>
    </source>
</evidence>
<reference evidence="2" key="1">
    <citation type="journal article" date="2020" name="Stud. Mycol.">
        <title>101 Dothideomycetes genomes: a test case for predicting lifestyles and emergence of pathogens.</title>
        <authorList>
            <person name="Haridas S."/>
            <person name="Albert R."/>
            <person name="Binder M."/>
            <person name="Bloem J."/>
            <person name="Labutti K."/>
            <person name="Salamov A."/>
            <person name="Andreopoulos B."/>
            <person name="Baker S."/>
            <person name="Barry K."/>
            <person name="Bills G."/>
            <person name="Bluhm B."/>
            <person name="Cannon C."/>
            <person name="Castanera R."/>
            <person name="Culley D."/>
            <person name="Daum C."/>
            <person name="Ezra D."/>
            <person name="Gonzalez J."/>
            <person name="Henrissat B."/>
            <person name="Kuo A."/>
            <person name="Liang C."/>
            <person name="Lipzen A."/>
            <person name="Lutzoni F."/>
            <person name="Magnuson J."/>
            <person name="Mondo S."/>
            <person name="Nolan M."/>
            <person name="Ohm R."/>
            <person name="Pangilinan J."/>
            <person name="Park H.-J."/>
            <person name="Ramirez L."/>
            <person name="Alfaro M."/>
            <person name="Sun H."/>
            <person name="Tritt A."/>
            <person name="Yoshinaga Y."/>
            <person name="Zwiers L.-H."/>
            <person name="Turgeon B."/>
            <person name="Goodwin S."/>
            <person name="Spatafora J."/>
            <person name="Crous P."/>
            <person name="Grigoriev I."/>
        </authorList>
    </citation>
    <scope>NUCLEOTIDE SEQUENCE</scope>
    <source>
        <strain evidence="2">CBS 473.64</strain>
    </source>
</reference>
<dbReference type="SUPFAM" id="SSF54001">
    <property type="entry name" value="Cysteine proteinases"/>
    <property type="match status" value="1"/>
</dbReference>
<sequence>MAVKRGRKTDKKAAPRKKQKIRERSASHIPGSAGIQGSRRSSGNTERVLVQWVIPRQRRRKTFDEEVARDFAQPLFQQPWTRLQNLRNDILDTATIRSPVVLPAQKTYATRATREKAYFTNNAASDTFRNLFERIEQDTRNDTREYSFHNFGQARENVETEGLAVVASNDHLPPFALRDDTYTLEVTNRDATTQELERATISIRPVRGDTTVGYFVVVPYLTFVTINGVTYRNEDEERSLFIGPLPFFATIELLGQPVFFWQGGRDELFFNNPRKFVLSPEERNARYDLQGSEHVSVRWLISGEDDNAGGHGGYEDKGDDSIKGIGQPGPGRGDRLGGSDIPGAPAALETETEVRARAFNQLLVEMRPEAWTHLLDDLRNAAWDQLLGEMQERAWNHLLEDMRQRAWEQLQTDLQDHVQNQLRDDLRSEVRGQLREELRPGLIEELRNELRPEVLIGQNLQAGNGRGKTDENDLGDDSEPLLESEAPFGTDFNNWCGYLRDRLDALKDTIEQESRIENDFETSTVSHLISIVFMAINRLMDKTGSSRRTKPSSNFTPNALGFSISFRDKVIRPGRPLILPLPVADDDGNIKHTVLAVLQITSEGDTVTVHILDPMQRATSAAERQNIYKKALDHVHESDWLKGTSVEESVVKPAYALWVNSPQTIHAKLTTTYTILNAWALALGLTPDPTFEPGERINEFASDSKRLFILARDGIILDWQLILAFFNCYSYTKEDVGGVPANRRFQLTGRRLNSLYDDEIEQHRIWLSQREVPPAAVAANMGIAFAENTRRHDDEFPFDSPFDLAKKSLRHAIEQQLRVDSVTDALATIRVEPPPGSFPREGCVTMHSGVFLSDEETSLAIASVTLALTLSHHISLGYSFLISSDIQLKVDTEVSTSEAIRFGRPMIVPYQRNHHIVLLVIQYNNGFKPTISVVDSRPYHHDFEARQHIFTAAIKLLTGSNWYRKIHDIGDVPRPRHATWIPCALQTANWTCGYHTILNAWSYVLGLQPNINFHQDWSSTSQFFRDLQDVVHLARVGGATRDLIVAFLKCYEFVLPDQEPSEDQTFDKTLQCMNEMKLDSMVLDPMLKEEEEYWENLEAILLDSNLNLPDGRPHNVPFESDSWDEVQTKSVYAPSLIRAGQLGPYDLKIDAETVRHRYFSFFNPTMNSANLDQQYRNFVFKEQHDLKDPTKLIECFQRHLGLRTSDEESTINLRIQEQACGFQTEYRTKYLHFLKENKTLMAPNIPRKGEQIDLSNVMRGIASVVEAIDQLQTSSYVAPSDRPDLQFTGGFSLATSSSIMSAAQAGINDDVDFIVSRPRRCWLMPRTVGDTTREHTFLTVIQEEPDQEEGGTSKFCVYFLDSSSKEVLRQRYTSLFNEAKKAAAQLHWSTHRNDGSYGNIVQFSDGPRIVKVFPQKKDSGCGHHTIINAWILALGLTPSQTVTGQPGNMYGEFEDLLQIALSGVLDWKTLVAWLFCMGITNEKKLEDVPLNRRFMTTRRQENEGELDWRIEMAQEDDAILESLNKADYLYDHGNNVAFPKRQWAFADTEQQRAYEDEDEWGDGITDSEMVDADTWTDDLVAVHYDRGLDFLDNIPDPGWDVDFLL</sequence>
<feature type="compositionally biased region" description="Basic and acidic residues" evidence="1">
    <location>
        <begin position="313"/>
        <end position="322"/>
    </location>
</feature>
<accession>A0A6A6SHR0</accession>
<evidence type="ECO:0000313" key="3">
    <source>
        <dbReference type="Proteomes" id="UP000799753"/>
    </source>
</evidence>
<gene>
    <name evidence="2" type="ORF">P280DRAFT_532395</name>
</gene>
<evidence type="ECO:0008006" key="4">
    <source>
        <dbReference type="Google" id="ProtNLM"/>
    </source>
</evidence>
<feature type="compositionally biased region" description="Basic residues" evidence="1">
    <location>
        <begin position="1"/>
        <end position="21"/>
    </location>
</feature>
<dbReference type="OrthoDB" id="3825435at2759"/>
<evidence type="ECO:0000313" key="2">
    <source>
        <dbReference type="EMBL" id="KAF2645958.1"/>
    </source>
</evidence>
<dbReference type="InterPro" id="IPR038765">
    <property type="entry name" value="Papain-like_cys_pep_sf"/>
</dbReference>
<organism evidence="2 3">
    <name type="scientific">Massarina eburnea CBS 473.64</name>
    <dbReference type="NCBI Taxonomy" id="1395130"/>
    <lineage>
        <taxon>Eukaryota</taxon>
        <taxon>Fungi</taxon>
        <taxon>Dikarya</taxon>
        <taxon>Ascomycota</taxon>
        <taxon>Pezizomycotina</taxon>
        <taxon>Dothideomycetes</taxon>
        <taxon>Pleosporomycetidae</taxon>
        <taxon>Pleosporales</taxon>
        <taxon>Massarineae</taxon>
        <taxon>Massarinaceae</taxon>
        <taxon>Massarina</taxon>
    </lineage>
</organism>
<protein>
    <recommendedName>
        <fullName evidence="4">Ubiquitin-like protease family profile domain-containing protein</fullName>
    </recommendedName>
</protein>
<keyword evidence="3" id="KW-1185">Reference proteome</keyword>
<proteinExistence type="predicted"/>
<dbReference type="EMBL" id="MU006777">
    <property type="protein sequence ID" value="KAF2645958.1"/>
    <property type="molecule type" value="Genomic_DNA"/>
</dbReference>
<feature type="region of interest" description="Disordered" evidence="1">
    <location>
        <begin position="461"/>
        <end position="480"/>
    </location>
</feature>
<feature type="region of interest" description="Disordered" evidence="1">
    <location>
        <begin position="308"/>
        <end position="340"/>
    </location>
</feature>
<feature type="region of interest" description="Disordered" evidence="1">
    <location>
        <begin position="1"/>
        <end position="42"/>
    </location>
</feature>
<dbReference type="Proteomes" id="UP000799753">
    <property type="component" value="Unassembled WGS sequence"/>
</dbReference>
<name>A0A6A6SHR0_9PLEO</name>